<evidence type="ECO:0008006" key="4">
    <source>
        <dbReference type="Google" id="ProtNLM"/>
    </source>
</evidence>
<dbReference type="EMBL" id="CAKOGP040001747">
    <property type="protein sequence ID" value="CAJ1948533.1"/>
    <property type="molecule type" value="Genomic_DNA"/>
</dbReference>
<dbReference type="AlphaFoldDB" id="A0AAD2FPE8"/>
<name>A0AAD2FPE8_9STRA</name>
<keyword evidence="3" id="KW-1185">Reference proteome</keyword>
<comment type="caution">
    <text evidence="2">The sequence shown here is derived from an EMBL/GenBank/DDBJ whole genome shotgun (WGS) entry which is preliminary data.</text>
</comment>
<dbReference type="Proteomes" id="UP001295423">
    <property type="component" value="Unassembled WGS sequence"/>
</dbReference>
<gene>
    <name evidence="2" type="ORF">CYCCA115_LOCUS11664</name>
</gene>
<evidence type="ECO:0000313" key="3">
    <source>
        <dbReference type="Proteomes" id="UP001295423"/>
    </source>
</evidence>
<feature type="transmembrane region" description="Helical" evidence="1">
    <location>
        <begin position="71"/>
        <end position="97"/>
    </location>
</feature>
<proteinExistence type="predicted"/>
<reference evidence="2" key="1">
    <citation type="submission" date="2023-08" db="EMBL/GenBank/DDBJ databases">
        <authorList>
            <person name="Audoor S."/>
            <person name="Bilcke G."/>
        </authorList>
    </citation>
    <scope>NUCLEOTIDE SEQUENCE</scope>
</reference>
<accession>A0AAD2FPE8</accession>
<evidence type="ECO:0000313" key="2">
    <source>
        <dbReference type="EMBL" id="CAJ1948533.1"/>
    </source>
</evidence>
<evidence type="ECO:0000256" key="1">
    <source>
        <dbReference type="SAM" id="Phobius"/>
    </source>
</evidence>
<keyword evidence="1" id="KW-0812">Transmembrane</keyword>
<protein>
    <recommendedName>
        <fullName evidence="4">Transmembrane protein</fullName>
    </recommendedName>
</protein>
<keyword evidence="1" id="KW-0472">Membrane</keyword>
<organism evidence="2 3">
    <name type="scientific">Cylindrotheca closterium</name>
    <dbReference type="NCBI Taxonomy" id="2856"/>
    <lineage>
        <taxon>Eukaryota</taxon>
        <taxon>Sar</taxon>
        <taxon>Stramenopiles</taxon>
        <taxon>Ochrophyta</taxon>
        <taxon>Bacillariophyta</taxon>
        <taxon>Bacillariophyceae</taxon>
        <taxon>Bacillariophycidae</taxon>
        <taxon>Bacillariales</taxon>
        <taxon>Bacillariaceae</taxon>
        <taxon>Cylindrotheca</taxon>
    </lineage>
</organism>
<keyword evidence="1" id="KW-1133">Transmembrane helix</keyword>
<sequence>MTGSRTKQSSEMDHEAWFLPNGHKNAYPSSSLRGGLSGASMPVSAVTFGGEEANGSSATRKQEQKEQRCRVVRAIVFVAVLLAGAGVGVFFCLKAALTMTSSE</sequence>